<feature type="region of interest" description="Disordered" evidence="1">
    <location>
        <begin position="245"/>
        <end position="270"/>
    </location>
</feature>
<organism evidence="3 4">
    <name type="scientific">Crepidotus variabilis</name>
    <dbReference type="NCBI Taxonomy" id="179855"/>
    <lineage>
        <taxon>Eukaryota</taxon>
        <taxon>Fungi</taxon>
        <taxon>Dikarya</taxon>
        <taxon>Basidiomycota</taxon>
        <taxon>Agaricomycotina</taxon>
        <taxon>Agaricomycetes</taxon>
        <taxon>Agaricomycetidae</taxon>
        <taxon>Agaricales</taxon>
        <taxon>Agaricineae</taxon>
        <taxon>Crepidotaceae</taxon>
        <taxon>Crepidotus</taxon>
    </lineage>
</organism>
<evidence type="ECO:0000256" key="2">
    <source>
        <dbReference type="SAM" id="Phobius"/>
    </source>
</evidence>
<reference evidence="3" key="1">
    <citation type="submission" date="2020-11" db="EMBL/GenBank/DDBJ databases">
        <authorList>
            <consortium name="DOE Joint Genome Institute"/>
            <person name="Ahrendt S."/>
            <person name="Riley R."/>
            <person name="Andreopoulos W."/>
            <person name="Labutti K."/>
            <person name="Pangilinan J."/>
            <person name="Ruiz-Duenas F.J."/>
            <person name="Barrasa J.M."/>
            <person name="Sanchez-Garcia M."/>
            <person name="Camarero S."/>
            <person name="Miyauchi S."/>
            <person name="Serrano A."/>
            <person name="Linde D."/>
            <person name="Babiker R."/>
            <person name="Drula E."/>
            <person name="Ayuso-Fernandez I."/>
            <person name="Pacheco R."/>
            <person name="Padilla G."/>
            <person name="Ferreira P."/>
            <person name="Barriuso J."/>
            <person name="Kellner H."/>
            <person name="Castanera R."/>
            <person name="Alfaro M."/>
            <person name="Ramirez L."/>
            <person name="Pisabarro A.G."/>
            <person name="Kuo A."/>
            <person name="Tritt A."/>
            <person name="Lipzen A."/>
            <person name="He G."/>
            <person name="Yan M."/>
            <person name="Ng V."/>
            <person name="Cullen D."/>
            <person name="Martin F."/>
            <person name="Rosso M.-N."/>
            <person name="Henrissat B."/>
            <person name="Hibbett D."/>
            <person name="Martinez A.T."/>
            <person name="Grigoriev I.V."/>
        </authorList>
    </citation>
    <scope>NUCLEOTIDE SEQUENCE</scope>
    <source>
        <strain evidence="3">CBS 506.95</strain>
    </source>
</reference>
<evidence type="ECO:0000313" key="4">
    <source>
        <dbReference type="Proteomes" id="UP000807306"/>
    </source>
</evidence>
<keyword evidence="2" id="KW-1133">Transmembrane helix</keyword>
<name>A0A9P6JSQ5_9AGAR</name>
<sequence length="381" mass="42380">MIRPPPLQLKLDNRYPYPLTTPSQPKAKSFVAQLYKANWKNAIIALAGLNGLRYAFSFYNSIGDAFVDEEEGANNLFMVSFALCAMYMLSFFIEIYGIIGVSVQRLGLIRVYLYLTLVTSLLLISAGVVKGIAYFSFADELVLECITLAIEGRGWQKSLFRGRPWPGSEVPYPEKLAQKQCSYAWVHHSWNHIAAIFLFNVIPAVVYYVLVYSYYRQTVDPSHGANLLDNTRLNTAGFTPAFRRQAPAAARGRSRNGYTQVQTNDRDQETAMTTARLQSVPSAGVVARTPRHRRAVQQPYAMRDTSSYAAPAAAPAPAPKAKRTFVSRGIKRNRCPPPLMQSPSPIGLNMTPGPPSYNRGPSRVYAAFAAPVVSNEYDKFV</sequence>
<feature type="transmembrane region" description="Helical" evidence="2">
    <location>
        <begin position="111"/>
        <end position="133"/>
    </location>
</feature>
<keyword evidence="4" id="KW-1185">Reference proteome</keyword>
<feature type="transmembrane region" description="Helical" evidence="2">
    <location>
        <begin position="76"/>
        <end position="99"/>
    </location>
</feature>
<keyword evidence="2" id="KW-0472">Membrane</keyword>
<keyword evidence="2" id="KW-0812">Transmembrane</keyword>
<protein>
    <submittedName>
        <fullName evidence="3">Uncharacterized protein</fullName>
    </submittedName>
</protein>
<evidence type="ECO:0000313" key="3">
    <source>
        <dbReference type="EMBL" id="KAF9531168.1"/>
    </source>
</evidence>
<dbReference type="Proteomes" id="UP000807306">
    <property type="component" value="Unassembled WGS sequence"/>
</dbReference>
<dbReference type="EMBL" id="MU157836">
    <property type="protein sequence ID" value="KAF9531168.1"/>
    <property type="molecule type" value="Genomic_DNA"/>
</dbReference>
<accession>A0A9P6JSQ5</accession>
<gene>
    <name evidence="3" type="ORF">CPB83DRAFT_849468</name>
</gene>
<dbReference type="OrthoDB" id="2927416at2759"/>
<proteinExistence type="predicted"/>
<dbReference type="AlphaFoldDB" id="A0A9P6JSQ5"/>
<feature type="transmembrane region" description="Helical" evidence="2">
    <location>
        <begin position="193"/>
        <end position="215"/>
    </location>
</feature>
<feature type="transmembrane region" description="Helical" evidence="2">
    <location>
        <begin position="38"/>
        <end position="56"/>
    </location>
</feature>
<comment type="caution">
    <text evidence="3">The sequence shown here is derived from an EMBL/GenBank/DDBJ whole genome shotgun (WGS) entry which is preliminary data.</text>
</comment>
<evidence type="ECO:0000256" key="1">
    <source>
        <dbReference type="SAM" id="MobiDB-lite"/>
    </source>
</evidence>